<organism evidence="2 3">
    <name type="scientific">Dryococelus australis</name>
    <dbReference type="NCBI Taxonomy" id="614101"/>
    <lineage>
        <taxon>Eukaryota</taxon>
        <taxon>Metazoa</taxon>
        <taxon>Ecdysozoa</taxon>
        <taxon>Arthropoda</taxon>
        <taxon>Hexapoda</taxon>
        <taxon>Insecta</taxon>
        <taxon>Pterygota</taxon>
        <taxon>Neoptera</taxon>
        <taxon>Polyneoptera</taxon>
        <taxon>Phasmatodea</taxon>
        <taxon>Verophasmatodea</taxon>
        <taxon>Anareolatae</taxon>
        <taxon>Phasmatidae</taxon>
        <taxon>Eurycanthinae</taxon>
        <taxon>Dryococelus</taxon>
    </lineage>
</organism>
<keyword evidence="3" id="KW-1185">Reference proteome</keyword>
<evidence type="ECO:0000313" key="3">
    <source>
        <dbReference type="Proteomes" id="UP001159363"/>
    </source>
</evidence>
<keyword evidence="1" id="KW-0812">Transmembrane</keyword>
<name>A0ABQ9I030_9NEOP</name>
<dbReference type="EMBL" id="JARBHB010000003">
    <property type="protein sequence ID" value="KAJ8889997.1"/>
    <property type="molecule type" value="Genomic_DNA"/>
</dbReference>
<accession>A0ABQ9I030</accession>
<keyword evidence="1" id="KW-1133">Transmembrane helix</keyword>
<evidence type="ECO:0000256" key="1">
    <source>
        <dbReference type="SAM" id="Phobius"/>
    </source>
</evidence>
<sequence>MILQIVLPVFIPSSLSDAERYCLLGDVSHRLSVAKQQVLTKLEHGRAVLSCKLYFPILLFLYLFIPDLFVTWLVYLPFRQADPELRVCYNPVGDPVLKMELC</sequence>
<reference evidence="2 3" key="1">
    <citation type="submission" date="2023-02" db="EMBL/GenBank/DDBJ databases">
        <title>LHISI_Scaffold_Assembly.</title>
        <authorList>
            <person name="Stuart O.P."/>
            <person name="Cleave R."/>
            <person name="Magrath M.J.L."/>
            <person name="Mikheyev A.S."/>
        </authorList>
    </citation>
    <scope>NUCLEOTIDE SEQUENCE [LARGE SCALE GENOMIC DNA]</scope>
    <source>
        <strain evidence="2">Daus_M_001</strain>
        <tissue evidence="2">Leg muscle</tissue>
    </source>
</reference>
<feature type="transmembrane region" description="Helical" evidence="1">
    <location>
        <begin position="53"/>
        <end position="76"/>
    </location>
</feature>
<dbReference type="Proteomes" id="UP001159363">
    <property type="component" value="Chromosome 3"/>
</dbReference>
<keyword evidence="1" id="KW-0472">Membrane</keyword>
<comment type="caution">
    <text evidence="2">The sequence shown here is derived from an EMBL/GenBank/DDBJ whole genome shotgun (WGS) entry which is preliminary data.</text>
</comment>
<gene>
    <name evidence="2" type="ORF">PR048_009502</name>
</gene>
<evidence type="ECO:0000313" key="2">
    <source>
        <dbReference type="EMBL" id="KAJ8889997.1"/>
    </source>
</evidence>
<proteinExistence type="predicted"/>
<protein>
    <submittedName>
        <fullName evidence="2">Uncharacterized protein</fullName>
    </submittedName>
</protein>